<evidence type="ECO:0000313" key="2">
    <source>
        <dbReference type="EMBL" id="GAA1168092.1"/>
    </source>
</evidence>
<reference evidence="2 3" key="1">
    <citation type="journal article" date="2019" name="Int. J. Syst. Evol. Microbiol.">
        <title>The Global Catalogue of Microorganisms (GCM) 10K type strain sequencing project: providing services to taxonomists for standard genome sequencing and annotation.</title>
        <authorList>
            <consortium name="The Broad Institute Genomics Platform"/>
            <consortium name="The Broad Institute Genome Sequencing Center for Infectious Disease"/>
            <person name="Wu L."/>
            <person name="Ma J."/>
        </authorList>
    </citation>
    <scope>NUCLEOTIDE SEQUENCE [LARGE SCALE GENOMIC DNA]</scope>
    <source>
        <strain evidence="2 3">JCM 12696</strain>
    </source>
</reference>
<gene>
    <name evidence="2" type="ORF">GCM10009654_26560</name>
</gene>
<proteinExistence type="predicted"/>
<evidence type="ECO:0000256" key="1">
    <source>
        <dbReference type="SAM" id="MobiDB-lite"/>
    </source>
</evidence>
<evidence type="ECO:0000313" key="3">
    <source>
        <dbReference type="Proteomes" id="UP001501371"/>
    </source>
</evidence>
<comment type="caution">
    <text evidence="2">The sequence shown here is derived from an EMBL/GenBank/DDBJ whole genome shotgun (WGS) entry which is preliminary data.</text>
</comment>
<accession>A0ABN1UTX0</accession>
<organism evidence="2 3">
    <name type="scientific">Streptomyces hebeiensis</name>
    <dbReference type="NCBI Taxonomy" id="229486"/>
    <lineage>
        <taxon>Bacteria</taxon>
        <taxon>Bacillati</taxon>
        <taxon>Actinomycetota</taxon>
        <taxon>Actinomycetes</taxon>
        <taxon>Kitasatosporales</taxon>
        <taxon>Streptomycetaceae</taxon>
        <taxon>Streptomyces</taxon>
    </lineage>
</organism>
<keyword evidence="3" id="KW-1185">Reference proteome</keyword>
<dbReference type="Proteomes" id="UP001501371">
    <property type="component" value="Unassembled WGS sequence"/>
</dbReference>
<sequence>MPGRRAATGATDGLTRVVRAVAREPGTGADVRARACGLRPAKPRHANRFDAESPDGAPSYEVSSFRSLFRPALGAPSWLVS</sequence>
<protein>
    <submittedName>
        <fullName evidence="2">Uncharacterized protein</fullName>
    </submittedName>
</protein>
<dbReference type="EMBL" id="BAAAKV010000020">
    <property type="protein sequence ID" value="GAA1168092.1"/>
    <property type="molecule type" value="Genomic_DNA"/>
</dbReference>
<feature type="region of interest" description="Disordered" evidence="1">
    <location>
        <begin position="42"/>
        <end position="61"/>
    </location>
</feature>
<name>A0ABN1UTX0_9ACTN</name>